<feature type="domain" description="Protein kinase" evidence="6">
    <location>
        <begin position="96"/>
        <end position="369"/>
    </location>
</feature>
<dbReference type="Proteomes" id="UP000035352">
    <property type="component" value="Chromosome"/>
</dbReference>
<dbReference type="PANTHER" id="PTHR43289">
    <property type="entry name" value="MITOGEN-ACTIVATED PROTEIN KINASE KINASE KINASE 20-RELATED"/>
    <property type="match status" value="1"/>
</dbReference>
<keyword evidence="8" id="KW-1185">Reference proteome</keyword>
<sequence>MHVHEPLRTVHATLEAAQWRVVSQLLAEALEMSTEQRPAVIARVAADDRKVAEELRSLLDAASARSSPLDQPICALERILEEACGQSRIGRQLGPYRIVALIGCGGMGEVYRAERVDGQYEQQVAVKMMRDSFYRHHAVSRFRAERQILASLDHPNLAKVFGGGVTHDGHPYFVMELVAGEPIDIYVERQRLTVGQRLKLFRTVCQVVHYAHVKGVIHRDLKPSNILVTHDGTVKLLDFGAAKRIALADSSSNPVTHTAERLLTLAYASPEQVRGGKITPASDIYSLGVVLYRLLTCTTPYPSASPGSDYELAKAICETRPRAPSRVASVPIEERRRLRGDVDAVVSMALRKDPAKRYASAEQFGDDLLRHLQRVPVHARGRA</sequence>
<proteinExistence type="predicted"/>
<keyword evidence="4 5" id="KW-0067">ATP-binding</keyword>
<evidence type="ECO:0000256" key="4">
    <source>
        <dbReference type="ARBA" id="ARBA00022840"/>
    </source>
</evidence>
<dbReference type="KEGG" id="pbh:AAW51_0394"/>
<gene>
    <name evidence="7" type="ORF">AAW51_0394</name>
</gene>
<dbReference type="InterPro" id="IPR000719">
    <property type="entry name" value="Prot_kinase_dom"/>
</dbReference>
<dbReference type="PANTHER" id="PTHR43289:SF34">
    <property type="entry name" value="SERINE_THREONINE-PROTEIN KINASE YBDM-RELATED"/>
    <property type="match status" value="1"/>
</dbReference>
<keyword evidence="2 5" id="KW-0547">Nucleotide-binding</keyword>
<dbReference type="STRING" id="413882.AAW51_0394"/>
<reference evidence="7 8" key="1">
    <citation type="submission" date="2015-05" db="EMBL/GenBank/DDBJ databases">
        <authorList>
            <person name="Tang B."/>
            <person name="Yu Y."/>
        </authorList>
    </citation>
    <scope>NUCLEOTIDE SEQUENCE [LARGE SCALE GENOMIC DNA]</scope>
    <source>
        <strain evidence="7 8">DSM 7029</strain>
    </source>
</reference>
<evidence type="ECO:0000256" key="5">
    <source>
        <dbReference type="PROSITE-ProRule" id="PRU10141"/>
    </source>
</evidence>
<evidence type="ECO:0000313" key="8">
    <source>
        <dbReference type="Proteomes" id="UP000035352"/>
    </source>
</evidence>
<evidence type="ECO:0000256" key="3">
    <source>
        <dbReference type="ARBA" id="ARBA00022777"/>
    </source>
</evidence>
<evidence type="ECO:0000256" key="2">
    <source>
        <dbReference type="ARBA" id="ARBA00022741"/>
    </source>
</evidence>
<dbReference type="RefSeq" id="WP_053013254.1">
    <property type="nucleotide sequence ID" value="NZ_CP011371.1"/>
</dbReference>
<dbReference type="InterPro" id="IPR017441">
    <property type="entry name" value="Protein_kinase_ATP_BS"/>
</dbReference>
<dbReference type="Gene3D" id="1.10.510.10">
    <property type="entry name" value="Transferase(Phosphotransferase) domain 1"/>
    <property type="match status" value="1"/>
</dbReference>
<name>A0A0G3BKL3_9BURK</name>
<dbReference type="GO" id="GO:0004674">
    <property type="term" value="F:protein serine/threonine kinase activity"/>
    <property type="evidence" value="ECO:0007669"/>
    <property type="project" value="UniProtKB-KW"/>
</dbReference>
<dbReference type="SUPFAM" id="SSF56112">
    <property type="entry name" value="Protein kinase-like (PK-like)"/>
    <property type="match status" value="1"/>
</dbReference>
<dbReference type="AlphaFoldDB" id="A0A0G3BKL3"/>
<dbReference type="PROSITE" id="PS00107">
    <property type="entry name" value="PROTEIN_KINASE_ATP"/>
    <property type="match status" value="1"/>
</dbReference>
<dbReference type="PROSITE" id="PS50011">
    <property type="entry name" value="PROTEIN_KINASE_DOM"/>
    <property type="match status" value="1"/>
</dbReference>
<protein>
    <submittedName>
        <fullName evidence="7">Serine/threonine protein kinase</fullName>
    </submittedName>
</protein>
<accession>A0A0G3BKL3</accession>
<dbReference type="SMART" id="SM00220">
    <property type="entry name" value="S_TKc"/>
    <property type="match status" value="1"/>
</dbReference>
<evidence type="ECO:0000256" key="1">
    <source>
        <dbReference type="ARBA" id="ARBA00022679"/>
    </source>
</evidence>
<evidence type="ECO:0000313" key="7">
    <source>
        <dbReference type="EMBL" id="AKJ27085.1"/>
    </source>
</evidence>
<dbReference type="Pfam" id="PF00069">
    <property type="entry name" value="Pkinase"/>
    <property type="match status" value="1"/>
</dbReference>
<dbReference type="InterPro" id="IPR008271">
    <property type="entry name" value="Ser/Thr_kinase_AS"/>
</dbReference>
<keyword evidence="7" id="KW-0723">Serine/threonine-protein kinase</keyword>
<dbReference type="InterPro" id="IPR011009">
    <property type="entry name" value="Kinase-like_dom_sf"/>
</dbReference>
<dbReference type="PROSITE" id="PS00108">
    <property type="entry name" value="PROTEIN_KINASE_ST"/>
    <property type="match status" value="1"/>
</dbReference>
<dbReference type="OrthoDB" id="8532199at2"/>
<organism evidence="7 8">
    <name type="scientific">Caldimonas brevitalea</name>
    <dbReference type="NCBI Taxonomy" id="413882"/>
    <lineage>
        <taxon>Bacteria</taxon>
        <taxon>Pseudomonadati</taxon>
        <taxon>Pseudomonadota</taxon>
        <taxon>Betaproteobacteria</taxon>
        <taxon>Burkholderiales</taxon>
        <taxon>Sphaerotilaceae</taxon>
        <taxon>Caldimonas</taxon>
    </lineage>
</organism>
<evidence type="ECO:0000259" key="6">
    <source>
        <dbReference type="PROSITE" id="PS50011"/>
    </source>
</evidence>
<dbReference type="GO" id="GO:0005524">
    <property type="term" value="F:ATP binding"/>
    <property type="evidence" value="ECO:0007669"/>
    <property type="project" value="UniProtKB-UniRule"/>
</dbReference>
<keyword evidence="1" id="KW-0808">Transferase</keyword>
<dbReference type="PATRIC" id="fig|413882.6.peg.412"/>
<dbReference type="CDD" id="cd14014">
    <property type="entry name" value="STKc_PknB_like"/>
    <property type="match status" value="1"/>
</dbReference>
<dbReference type="Gene3D" id="3.30.200.20">
    <property type="entry name" value="Phosphorylase Kinase, domain 1"/>
    <property type="match status" value="1"/>
</dbReference>
<feature type="binding site" evidence="5">
    <location>
        <position position="127"/>
    </location>
    <ligand>
        <name>ATP</name>
        <dbReference type="ChEBI" id="CHEBI:30616"/>
    </ligand>
</feature>
<dbReference type="EMBL" id="CP011371">
    <property type="protein sequence ID" value="AKJ27085.1"/>
    <property type="molecule type" value="Genomic_DNA"/>
</dbReference>
<keyword evidence="3 7" id="KW-0418">Kinase</keyword>